<feature type="region of interest" description="Disordered" evidence="3">
    <location>
        <begin position="618"/>
        <end position="735"/>
    </location>
</feature>
<feature type="region of interest" description="Disordered" evidence="3">
    <location>
        <begin position="320"/>
        <end position="354"/>
    </location>
</feature>
<name>A0ABI7W271_FELCA</name>
<dbReference type="PANTHER" id="PTHR24366:SF156">
    <property type="entry name" value="LEUCINE-RICH REPEAT-CONTAINING PROTEIN 66"/>
    <property type="match status" value="1"/>
</dbReference>
<dbReference type="Pfam" id="PF00560">
    <property type="entry name" value="LRR_1"/>
    <property type="match status" value="1"/>
</dbReference>
<keyword evidence="4" id="KW-0472">Membrane</keyword>
<feature type="region of interest" description="Disordered" evidence="3">
    <location>
        <begin position="460"/>
        <end position="479"/>
    </location>
</feature>
<evidence type="ECO:0000256" key="3">
    <source>
        <dbReference type="SAM" id="MobiDB-lite"/>
    </source>
</evidence>
<gene>
    <name evidence="6" type="primary">LRRC66</name>
</gene>
<dbReference type="Pfam" id="PF13855">
    <property type="entry name" value="LRR_8"/>
    <property type="match status" value="1"/>
</dbReference>
<dbReference type="SUPFAM" id="SSF52058">
    <property type="entry name" value="L domain-like"/>
    <property type="match status" value="1"/>
</dbReference>
<evidence type="ECO:0000256" key="4">
    <source>
        <dbReference type="SAM" id="Phobius"/>
    </source>
</evidence>
<dbReference type="InterPro" id="IPR003591">
    <property type="entry name" value="Leu-rich_rpt_typical-subtyp"/>
</dbReference>
<evidence type="ECO:0000256" key="5">
    <source>
        <dbReference type="SAM" id="SignalP"/>
    </source>
</evidence>
<reference evidence="6" key="2">
    <citation type="submission" date="2025-08" db="UniProtKB">
        <authorList>
            <consortium name="Ensembl"/>
        </authorList>
    </citation>
    <scope>IDENTIFICATION</scope>
    <source>
        <strain evidence="6">breed Abyssinian</strain>
    </source>
</reference>
<feature type="transmembrane region" description="Helical" evidence="4">
    <location>
        <begin position="367"/>
        <end position="389"/>
    </location>
</feature>
<feature type="compositionally biased region" description="Polar residues" evidence="3">
    <location>
        <begin position="326"/>
        <end position="335"/>
    </location>
</feature>
<proteinExistence type="predicted"/>
<feature type="compositionally biased region" description="Polar residues" evidence="3">
    <location>
        <begin position="884"/>
        <end position="904"/>
    </location>
</feature>
<feature type="region of interest" description="Disordered" evidence="3">
    <location>
        <begin position="836"/>
        <end position="908"/>
    </location>
</feature>
<dbReference type="SMART" id="SM00369">
    <property type="entry name" value="LRR_TYP"/>
    <property type="match status" value="4"/>
</dbReference>
<organism evidence="6 7">
    <name type="scientific">Felis catus</name>
    <name type="common">Cat</name>
    <name type="synonym">Felis silvestris catus</name>
    <dbReference type="NCBI Taxonomy" id="9685"/>
    <lineage>
        <taxon>Eukaryota</taxon>
        <taxon>Metazoa</taxon>
        <taxon>Chordata</taxon>
        <taxon>Craniata</taxon>
        <taxon>Vertebrata</taxon>
        <taxon>Euteleostomi</taxon>
        <taxon>Mammalia</taxon>
        <taxon>Eutheria</taxon>
        <taxon>Laurasiatheria</taxon>
        <taxon>Carnivora</taxon>
        <taxon>Feliformia</taxon>
        <taxon>Felidae</taxon>
        <taxon>Felinae</taxon>
        <taxon>Felis</taxon>
    </lineage>
</organism>
<reference evidence="6 7" key="1">
    <citation type="submission" date="2021-02" db="EMBL/GenBank/DDBJ databases">
        <title>Safari Cat Assemblies.</title>
        <authorList>
            <person name="Bredemeyer K.R."/>
            <person name="Murphy W.J."/>
        </authorList>
    </citation>
    <scope>NUCLEOTIDE SEQUENCE [LARGE SCALE GENOMIC DNA]</scope>
</reference>
<keyword evidence="1" id="KW-0433">Leucine-rich repeat</keyword>
<dbReference type="InterPro" id="IPR001611">
    <property type="entry name" value="Leu-rich_rpt"/>
</dbReference>
<dbReference type="Gene3D" id="3.80.10.10">
    <property type="entry name" value="Ribonuclease Inhibitor"/>
    <property type="match status" value="1"/>
</dbReference>
<dbReference type="Ensembl" id="ENSFCTT00005006927.1">
    <property type="protein sequence ID" value="ENSFCTP00005004469.1"/>
    <property type="gene ID" value="ENSFCTG00005002588.1"/>
</dbReference>
<feature type="compositionally biased region" description="Basic and acidic residues" evidence="3">
    <location>
        <begin position="848"/>
        <end position="863"/>
    </location>
</feature>
<feature type="compositionally biased region" description="Polar residues" evidence="3">
    <location>
        <begin position="952"/>
        <end position="973"/>
    </location>
</feature>
<feature type="compositionally biased region" description="Basic and acidic residues" evidence="3">
    <location>
        <begin position="696"/>
        <end position="729"/>
    </location>
</feature>
<evidence type="ECO:0008006" key="8">
    <source>
        <dbReference type="Google" id="ProtNLM"/>
    </source>
</evidence>
<sequence length="1048" mass="116366">MKNLHFRAITMLMGLYFTGTMTNPSRKSSISFNSECQRKGYILTNCSFTGVHDTPVDRPQTAATVDTSAHFFRALLQSPMKKGDCNIKHLDLSNNLFSKITLSPLAHFHALEILNLSNSSLCSIWLDLPSPKSPWQKRRRRSLRRGLAFLQLLILRRNKLRDIPKGLWKLKSLQSLDLSFNGISQIGLSDFHNCLRLENLNLKGNKIFRIHPGAFKDLKKLQVVDLSNNVLTTILPMMLIALEFPHLEVDLADNQWQCDHSVAAFQNFISESWRKIWNIICSQSVGNEEAYRWTPQRISRETRLPLVTMNHMKSLIAGRAERPQEGPSQHFSTPGSKDPAGTHPSEKRSRLPRWVRSPVKEEASQDLTLAVCLAVFITFFVAFCLGAFARPFLDRLWQQRCGHKRPSSDNAYSNEGFCMDIEAAGNTQGLRTDLPLREKQAPAGPDAAALPDGILSGSRQSRGLCGDHSGPGSGKDDVLLSDNEARSTLRGQTNAHHKEPTPAGQDHIYQKDVFGEINYATVAQEDSLSEHSVGVPVAAGRLLTVSGSIHSDSDEFNAPLSQGMTASLSKMQTCTKAQRTAENEKRGDTEWLPSEFSEETQVSIYTNLLDTQQQRLTRASAEEGLPACSSEVTFGDPGDMNPSPPVLPPGWGHDLHVTPANTEPEQKHAPCDPQCELDSNYDSDEGSLFTLSSSSDDERNVTEEEAHGEESHRASRPPEDKDSGVRKDNVTSLEDPEAYSTFQKILGKCENQEDRFEKPLIFGPDSGLYETHLESASNPHTVEDALTLPGSPGNSPLRDEIAGKVTYDYATALQSEAVEWQCSLRDLEFFSVDVLPQRPSCSPEAPSDSDKSDCHERDSDIYKYEPCIQGRNTAQNDTPLKVTTGENLRPSPQNPEGVNMNSHPIDTDANEELTCPLEAYDSRKVISQTRLLQSCGDEPALQCEREERDYTENSSRSQGPLLQEPPNETSSVGAQEPFGDRDWARFLRGVFSGSPLTPRCTAIRLQLTMPLTCASKGHDNLQLLHTRESSVFLKQGLCSIGHCRPPPP</sequence>
<reference evidence="6" key="3">
    <citation type="submission" date="2025-09" db="UniProtKB">
        <authorList>
            <consortium name="Ensembl"/>
        </authorList>
    </citation>
    <scope>IDENTIFICATION</scope>
    <source>
        <strain evidence="6">breed Abyssinian</strain>
    </source>
</reference>
<feature type="region of interest" description="Disordered" evidence="3">
    <location>
        <begin position="945"/>
        <end position="977"/>
    </location>
</feature>
<dbReference type="GeneTree" id="ENSGT00390000014817"/>
<keyword evidence="5" id="KW-0732">Signal</keyword>
<accession>A0ABI7W271</accession>
<evidence type="ECO:0000256" key="2">
    <source>
        <dbReference type="ARBA" id="ARBA00022737"/>
    </source>
</evidence>
<feature type="signal peptide" evidence="5">
    <location>
        <begin position="1"/>
        <end position="22"/>
    </location>
</feature>
<evidence type="ECO:0000256" key="1">
    <source>
        <dbReference type="ARBA" id="ARBA00022614"/>
    </source>
</evidence>
<evidence type="ECO:0000313" key="6">
    <source>
        <dbReference type="Ensembl" id="ENSFCTP00005004469.1"/>
    </source>
</evidence>
<dbReference type="PANTHER" id="PTHR24366">
    <property type="entry name" value="IG(IMMUNOGLOBULIN) AND LRR(LEUCINE RICH REPEAT) DOMAINS"/>
    <property type="match status" value="1"/>
</dbReference>
<dbReference type="InterPro" id="IPR032675">
    <property type="entry name" value="LRR_dom_sf"/>
</dbReference>
<keyword evidence="4" id="KW-1133">Transmembrane helix</keyword>
<dbReference type="PROSITE" id="PS51450">
    <property type="entry name" value="LRR"/>
    <property type="match status" value="1"/>
</dbReference>
<evidence type="ECO:0000313" key="7">
    <source>
        <dbReference type="Proteomes" id="UP000823872"/>
    </source>
</evidence>
<keyword evidence="7" id="KW-1185">Reference proteome</keyword>
<feature type="chain" id="PRO_5046491898" description="Leucine rich repeat containing 66" evidence="5">
    <location>
        <begin position="23"/>
        <end position="1048"/>
    </location>
</feature>
<keyword evidence="4" id="KW-0812">Transmembrane</keyword>
<dbReference type="Proteomes" id="UP000823872">
    <property type="component" value="Chromosome B1"/>
</dbReference>
<keyword evidence="2" id="KW-0677">Repeat</keyword>
<protein>
    <recommendedName>
        <fullName evidence="8">Leucine rich repeat containing 66</fullName>
    </recommendedName>
</protein>